<dbReference type="EMBL" id="KT381880">
    <property type="protein sequence ID" value="ALF01917.1"/>
    <property type="molecule type" value="Genomic_DNA"/>
</dbReference>
<evidence type="ECO:0000313" key="2">
    <source>
        <dbReference type="Proteomes" id="UP000201970"/>
    </source>
</evidence>
<evidence type="ECO:0000313" key="1">
    <source>
        <dbReference type="EMBL" id="ALF01917.1"/>
    </source>
</evidence>
<gene>
    <name evidence="1" type="ORF">CPT_Margaery228</name>
</gene>
<dbReference type="GeneID" id="26647413"/>
<keyword evidence="2" id="KW-1185">Reference proteome</keyword>
<dbReference type="RefSeq" id="YP_009195043.1">
    <property type="nucleotide sequence ID" value="NC_028755.1"/>
</dbReference>
<dbReference type="Proteomes" id="UP000201970">
    <property type="component" value="Segment"/>
</dbReference>
<reference evidence="1 2" key="1">
    <citation type="submission" date="2015-08" db="EMBL/GenBank/DDBJ databases">
        <title>The Complete Genome of Citrobacter freundii Myophage Margaery.</title>
        <authorList>
            <person name="Yi D."/>
            <person name="Cadungog J.N."/>
            <person name="Cahill J.L."/>
            <person name="Rasche E.S."/>
            <person name="Everett G.F.K."/>
        </authorList>
    </citation>
    <scope>NUCLEOTIDE SEQUENCE [LARGE SCALE GENOMIC DNA]</scope>
</reference>
<protein>
    <submittedName>
        <fullName evidence="1">Uncharacterized protein</fullName>
    </submittedName>
</protein>
<name>A0A0M4RT30_9CAUD</name>
<organism evidence="1 2">
    <name type="scientific">Citrobacter phage Margaery</name>
    <dbReference type="NCBI Taxonomy" id="1701810"/>
    <lineage>
        <taxon>Viruses</taxon>
        <taxon>Duplodnaviria</taxon>
        <taxon>Heunggongvirae</taxon>
        <taxon>Uroviricota</taxon>
        <taxon>Caudoviricetes</taxon>
        <taxon>Pantevenvirales</taxon>
        <taxon>Straboviridae</taxon>
        <taxon>Pseudotevenvirus</taxon>
        <taxon>Pseudotevenvirus margaery</taxon>
    </lineage>
</organism>
<sequence length="115" mass="13456">MALAVKKESKMKNEMMKNAYYPVLFVWADGKVKKVVNSNAPYYTVEEALRHAYEADYPVPAEPGYARWNGSKWVADTWDNYEEAKMECDPDYVSRQMEAHMIADRRLDNEARGFY</sequence>
<accession>A0A0M4RT30</accession>
<proteinExistence type="predicted"/>
<dbReference type="KEGG" id="vg:26647413"/>